<evidence type="ECO:0000313" key="7">
    <source>
        <dbReference type="Proteomes" id="UP000245207"/>
    </source>
</evidence>
<dbReference type="PANTHER" id="PTHR34835">
    <property type="entry name" value="OS07G0283600 PROTEIN-RELATED"/>
    <property type="match status" value="1"/>
</dbReference>
<gene>
    <name evidence="6" type="ORF">CTI12_AA270460</name>
</gene>
<dbReference type="Gene3D" id="3.40.395.10">
    <property type="entry name" value="Adenoviral Proteinase, Chain A"/>
    <property type="match status" value="1"/>
</dbReference>
<dbReference type="AlphaFoldDB" id="A0A2U1NFQ1"/>
<accession>A0A2U1NFQ1</accession>
<name>A0A2U1NFQ1_ARTAN</name>
<comment type="similarity">
    <text evidence="1">Belongs to the peptidase C48 family.</text>
</comment>
<dbReference type="InterPro" id="IPR003653">
    <property type="entry name" value="Peptidase_C48_C"/>
</dbReference>
<dbReference type="GO" id="GO:0008234">
    <property type="term" value="F:cysteine-type peptidase activity"/>
    <property type="evidence" value="ECO:0007669"/>
    <property type="project" value="InterPro"/>
</dbReference>
<evidence type="ECO:0000256" key="1">
    <source>
        <dbReference type="ARBA" id="ARBA00005234"/>
    </source>
</evidence>
<keyword evidence="2 6" id="KW-0645">Protease</keyword>
<dbReference type="SUPFAM" id="SSF54001">
    <property type="entry name" value="Cysteine proteinases"/>
    <property type="match status" value="1"/>
</dbReference>
<dbReference type="EMBL" id="PKPP01002919">
    <property type="protein sequence ID" value="PWA72323.1"/>
    <property type="molecule type" value="Genomic_DNA"/>
</dbReference>
<evidence type="ECO:0000313" key="6">
    <source>
        <dbReference type="EMBL" id="PWA72323.1"/>
    </source>
</evidence>
<feature type="compositionally biased region" description="Basic residues" evidence="4">
    <location>
        <begin position="116"/>
        <end position="134"/>
    </location>
</feature>
<proteinExistence type="inferred from homology"/>
<reference evidence="6 7" key="1">
    <citation type="journal article" date="2018" name="Mol. Plant">
        <title>The genome of Artemisia annua provides insight into the evolution of Asteraceae family and artemisinin biosynthesis.</title>
        <authorList>
            <person name="Shen Q."/>
            <person name="Zhang L."/>
            <person name="Liao Z."/>
            <person name="Wang S."/>
            <person name="Yan T."/>
            <person name="Shi P."/>
            <person name="Liu M."/>
            <person name="Fu X."/>
            <person name="Pan Q."/>
            <person name="Wang Y."/>
            <person name="Lv Z."/>
            <person name="Lu X."/>
            <person name="Zhang F."/>
            <person name="Jiang W."/>
            <person name="Ma Y."/>
            <person name="Chen M."/>
            <person name="Hao X."/>
            <person name="Li L."/>
            <person name="Tang Y."/>
            <person name="Lv G."/>
            <person name="Zhou Y."/>
            <person name="Sun X."/>
            <person name="Brodelius P.E."/>
            <person name="Rose J.K.C."/>
            <person name="Tang K."/>
        </authorList>
    </citation>
    <scope>NUCLEOTIDE SEQUENCE [LARGE SCALE GENOMIC DNA]</scope>
    <source>
        <strain evidence="7">cv. Huhao1</strain>
        <tissue evidence="6">Leaf</tissue>
    </source>
</reference>
<evidence type="ECO:0000259" key="5">
    <source>
        <dbReference type="PROSITE" id="PS50600"/>
    </source>
</evidence>
<evidence type="ECO:0000256" key="2">
    <source>
        <dbReference type="ARBA" id="ARBA00022670"/>
    </source>
</evidence>
<dbReference type="GO" id="GO:0006508">
    <property type="term" value="P:proteolysis"/>
    <property type="evidence" value="ECO:0007669"/>
    <property type="project" value="UniProtKB-KW"/>
</dbReference>
<feature type="compositionally biased region" description="Basic and acidic residues" evidence="4">
    <location>
        <begin position="135"/>
        <end position="154"/>
    </location>
</feature>
<dbReference type="PANTHER" id="PTHR34835:SF90">
    <property type="entry name" value="AMINOTRANSFERASE-LIKE PLANT MOBILE DOMAIN-CONTAINING PROTEIN"/>
    <property type="match status" value="1"/>
</dbReference>
<keyword evidence="3" id="KW-0378">Hydrolase</keyword>
<sequence length="988" mass="113330">MVIFQNEVIQNGNDEQILFVRRSGRLSNRQRPNRDNEHYETIDLTLDEDSQDEQDNVIDQARENVIEGENLDKGNVSDKEKGDVADVENNVAKGKMDEKRDELREKMEHESEGNRKGKCAAGKRKMKPHVVKGTKKVDTENGDFKDKDAAHEDGNSTDDDFVSPKKTKIHKVSVSKKKIFTTKRFEKKGKVGSGNKKGKNRVHLRNPPENLFRVITHLSEIQKNDVRRMGFGEVLEFKISKVPTRLAYWLLDMFDENTCVLDVKGKRINITPDVVNNMLGVPKGDVHIKTRDNSDYRNPLIRQWKEQFGEDVKKYFNSHVAKEILETKRGGWMFKLNFLVLFFSTIGELNLSNTVNLRFLPCINTEDDIPKLDWCTYIIECLVVYATLDSPIKHCSSELLYKLEGEMFRNQPFDDSAADDGGADEVIHDEDVDEDIGWEDDVFEDPGSESVPVNAEVMKKNLSLYLKRAGDLRDMADRLLVKGLEDNPDDNGFMELKELRDQMFVNRKYYHNPEHKEGLTKETYDKCFTPEKGVNKKDSGAADEYVFPFTQVAIAMSDEPPATQGKDVVDDLAEDQVLLDSLRDFVSQEPTDGGGFKTPDHPISVRAHLSNTSNRLSRFGRESMGNKSNDIVPVYPDPVPLNVVVPNLAHARAKRSKLLPEVYRSPYMTREVSVVDGLGKHEREVAECFFSARFSETDIVFKTRYVDGERVVLESLFPGIDIASGAIDLFTHVLNNAEKHRSKMTVKRLFCHTSMLTSDMESWEYERMFDKFVENMDTVVDRSEYKTLNGVQLVFFPVIQGRHFFVVCMNMKDGEVQILDNLLLPDKTDDERFTWFVIHLVVLSVWLCSLQFVKISVFEDYLLHKKNAYYERMTHATRKVLPLGCRTTNNFVDCGVFTMRHMETYKGDGADLCCLSKEGKKQLNELRDLRIKYAVKILLSDCNLVKTDIDKEVNAYRNVPAEEKKRLRMAASETIKSRVSTKFEPSLK</sequence>
<feature type="compositionally biased region" description="Basic and acidic residues" evidence="4">
    <location>
        <begin position="94"/>
        <end position="115"/>
    </location>
</feature>
<protein>
    <submittedName>
        <fullName evidence="6">Ulp1 protease family, C-terminal catalytic domain-containing protein</fullName>
    </submittedName>
</protein>
<dbReference type="OrthoDB" id="1166705at2759"/>
<dbReference type="Proteomes" id="UP000245207">
    <property type="component" value="Unassembled WGS sequence"/>
</dbReference>
<feature type="domain" description="Ubiquitin-like protease family profile" evidence="5">
    <location>
        <begin position="706"/>
        <end position="905"/>
    </location>
</feature>
<dbReference type="PROSITE" id="PS50600">
    <property type="entry name" value="ULP_PROTEASE"/>
    <property type="match status" value="1"/>
</dbReference>
<keyword evidence="7" id="KW-1185">Reference proteome</keyword>
<comment type="caution">
    <text evidence="6">The sequence shown here is derived from an EMBL/GenBank/DDBJ whole genome shotgun (WGS) entry which is preliminary data.</text>
</comment>
<evidence type="ECO:0000256" key="3">
    <source>
        <dbReference type="ARBA" id="ARBA00022801"/>
    </source>
</evidence>
<dbReference type="InterPro" id="IPR038765">
    <property type="entry name" value="Papain-like_cys_pep_sf"/>
</dbReference>
<feature type="region of interest" description="Disordered" evidence="4">
    <location>
        <begin position="94"/>
        <end position="163"/>
    </location>
</feature>
<evidence type="ECO:0000256" key="4">
    <source>
        <dbReference type="SAM" id="MobiDB-lite"/>
    </source>
</evidence>
<organism evidence="6 7">
    <name type="scientific">Artemisia annua</name>
    <name type="common">Sweet wormwood</name>
    <dbReference type="NCBI Taxonomy" id="35608"/>
    <lineage>
        <taxon>Eukaryota</taxon>
        <taxon>Viridiplantae</taxon>
        <taxon>Streptophyta</taxon>
        <taxon>Embryophyta</taxon>
        <taxon>Tracheophyta</taxon>
        <taxon>Spermatophyta</taxon>
        <taxon>Magnoliopsida</taxon>
        <taxon>eudicotyledons</taxon>
        <taxon>Gunneridae</taxon>
        <taxon>Pentapetalae</taxon>
        <taxon>asterids</taxon>
        <taxon>campanulids</taxon>
        <taxon>Asterales</taxon>
        <taxon>Asteraceae</taxon>
        <taxon>Asteroideae</taxon>
        <taxon>Anthemideae</taxon>
        <taxon>Artemisiinae</taxon>
        <taxon>Artemisia</taxon>
    </lineage>
</organism>